<dbReference type="Pfam" id="PF11518">
    <property type="entry name" value="DUF3221"/>
    <property type="match status" value="1"/>
</dbReference>
<dbReference type="InterPro" id="IPR021598">
    <property type="entry name" value="DUF3221"/>
</dbReference>
<dbReference type="RefSeq" id="WP_377554312.1">
    <property type="nucleotide sequence ID" value="NZ_JBHUHQ010000002.1"/>
</dbReference>
<gene>
    <name evidence="1" type="ORF">ACFSJF_00240</name>
</gene>
<dbReference type="EMBL" id="JBHUHQ010000002">
    <property type="protein sequence ID" value="MFD2042737.1"/>
    <property type="molecule type" value="Genomic_DNA"/>
</dbReference>
<reference evidence="2" key="1">
    <citation type="journal article" date="2019" name="Int. J. Syst. Evol. Microbiol.">
        <title>The Global Catalogue of Microorganisms (GCM) 10K type strain sequencing project: providing services to taxonomists for standard genome sequencing and annotation.</title>
        <authorList>
            <consortium name="The Broad Institute Genomics Platform"/>
            <consortium name="The Broad Institute Genome Sequencing Center for Infectious Disease"/>
            <person name="Wu L."/>
            <person name="Ma J."/>
        </authorList>
    </citation>
    <scope>NUCLEOTIDE SEQUENCE [LARGE SCALE GENOMIC DNA]</scope>
    <source>
        <strain evidence="2">R28</strain>
    </source>
</reference>
<sequence>MNLLNHIRVSIFLLIFIIPISGCSAVSEQFEPSLKGFILEVEGREVLVAENISTNEYDEIKDIPIDDLDNEKLSLIYITYEDVKGFDKGNEIKVWLDGDIATSYPAQAKAKKIELIE</sequence>
<organism evidence="1 2">
    <name type="scientific">Ornithinibacillus salinisoli</name>
    <dbReference type="NCBI Taxonomy" id="1848459"/>
    <lineage>
        <taxon>Bacteria</taxon>
        <taxon>Bacillati</taxon>
        <taxon>Bacillota</taxon>
        <taxon>Bacilli</taxon>
        <taxon>Bacillales</taxon>
        <taxon>Bacillaceae</taxon>
        <taxon>Ornithinibacillus</taxon>
    </lineage>
</organism>
<dbReference type="Gene3D" id="2.40.50.140">
    <property type="entry name" value="Nucleic acid-binding proteins"/>
    <property type="match status" value="1"/>
</dbReference>
<dbReference type="InterPro" id="IPR012340">
    <property type="entry name" value="NA-bd_OB-fold"/>
</dbReference>
<evidence type="ECO:0000313" key="2">
    <source>
        <dbReference type="Proteomes" id="UP001597383"/>
    </source>
</evidence>
<keyword evidence="2" id="KW-1185">Reference proteome</keyword>
<proteinExistence type="predicted"/>
<accession>A0ABW4VSN9</accession>
<name>A0ABW4VSN9_9BACI</name>
<protein>
    <submittedName>
        <fullName evidence="1">DUF3221 domain-containing protein</fullName>
    </submittedName>
</protein>
<dbReference type="Proteomes" id="UP001597383">
    <property type="component" value="Unassembled WGS sequence"/>
</dbReference>
<evidence type="ECO:0000313" key="1">
    <source>
        <dbReference type="EMBL" id="MFD2042737.1"/>
    </source>
</evidence>
<comment type="caution">
    <text evidence="1">The sequence shown here is derived from an EMBL/GenBank/DDBJ whole genome shotgun (WGS) entry which is preliminary data.</text>
</comment>